<name>A0A8S5QF51_9CAUD</name>
<sequence>MLCSVVCDCALYIVVFRHILWYCALYIVCSYPHF</sequence>
<evidence type="ECO:0000313" key="1">
    <source>
        <dbReference type="EMBL" id="DAE17397.1"/>
    </source>
</evidence>
<proteinExistence type="predicted"/>
<accession>A0A8S5QF51</accession>
<dbReference type="EMBL" id="BK015639">
    <property type="protein sequence ID" value="DAE17397.1"/>
    <property type="molecule type" value="Genomic_DNA"/>
</dbReference>
<reference evidence="1" key="1">
    <citation type="journal article" date="2021" name="Proc. Natl. Acad. Sci. U.S.A.">
        <title>A Catalog of Tens of Thousands of Viruses from Human Metagenomes Reveals Hidden Associations with Chronic Diseases.</title>
        <authorList>
            <person name="Tisza M.J."/>
            <person name="Buck C.B."/>
        </authorList>
    </citation>
    <scope>NUCLEOTIDE SEQUENCE</scope>
    <source>
        <strain evidence="1">Ctr2f5</strain>
    </source>
</reference>
<protein>
    <submittedName>
        <fullName evidence="1">Uncharacterized protein</fullName>
    </submittedName>
</protein>
<organism evidence="1">
    <name type="scientific">Siphoviridae sp. ctr2f5</name>
    <dbReference type="NCBI Taxonomy" id="2825684"/>
    <lineage>
        <taxon>Viruses</taxon>
        <taxon>Duplodnaviria</taxon>
        <taxon>Heunggongvirae</taxon>
        <taxon>Uroviricota</taxon>
        <taxon>Caudoviricetes</taxon>
    </lineage>
</organism>